<dbReference type="GO" id="GO:0005886">
    <property type="term" value="C:plasma membrane"/>
    <property type="evidence" value="ECO:0007669"/>
    <property type="project" value="TreeGrafter"/>
</dbReference>
<dbReference type="GO" id="GO:0006633">
    <property type="term" value="P:fatty acid biosynthetic process"/>
    <property type="evidence" value="ECO:0007669"/>
    <property type="project" value="TreeGrafter"/>
</dbReference>
<organism evidence="4 5">
    <name type="scientific">Dictyobacter arantiisoli</name>
    <dbReference type="NCBI Taxonomy" id="2014874"/>
    <lineage>
        <taxon>Bacteria</taxon>
        <taxon>Bacillati</taxon>
        <taxon>Chloroflexota</taxon>
        <taxon>Ktedonobacteria</taxon>
        <taxon>Ktedonobacterales</taxon>
        <taxon>Dictyobacteraceae</taxon>
        <taxon>Dictyobacter</taxon>
    </lineage>
</organism>
<accession>A0A5A5TEP4</accession>
<evidence type="ECO:0000259" key="3">
    <source>
        <dbReference type="SMART" id="SM00822"/>
    </source>
</evidence>
<reference evidence="4 5" key="1">
    <citation type="submission" date="2019-01" db="EMBL/GenBank/DDBJ databases">
        <title>Draft genome sequence of Dictyobacter sp. Uno17.</title>
        <authorList>
            <person name="Wang C.M."/>
            <person name="Zheng Y."/>
            <person name="Sakai Y."/>
            <person name="Abe K."/>
            <person name="Yokota A."/>
            <person name="Yabe S."/>
        </authorList>
    </citation>
    <scope>NUCLEOTIDE SEQUENCE [LARGE SCALE GENOMIC DNA]</scope>
    <source>
        <strain evidence="4 5">Uno17</strain>
    </source>
</reference>
<evidence type="ECO:0000256" key="1">
    <source>
        <dbReference type="ARBA" id="ARBA00022450"/>
    </source>
</evidence>
<dbReference type="SUPFAM" id="SSF51735">
    <property type="entry name" value="NAD(P)-binding Rossmann-fold domains"/>
    <property type="match status" value="2"/>
</dbReference>
<evidence type="ECO:0000313" key="5">
    <source>
        <dbReference type="Proteomes" id="UP000322530"/>
    </source>
</evidence>
<keyword evidence="1" id="KW-0596">Phosphopantetheine</keyword>
<dbReference type="PANTHER" id="PTHR43775:SF37">
    <property type="entry name" value="SI:DKEY-61P9.11"/>
    <property type="match status" value="1"/>
</dbReference>
<dbReference type="InterPro" id="IPR036291">
    <property type="entry name" value="NAD(P)-bd_dom_sf"/>
</dbReference>
<dbReference type="GO" id="GO:0004312">
    <property type="term" value="F:fatty acid synthase activity"/>
    <property type="evidence" value="ECO:0007669"/>
    <property type="project" value="TreeGrafter"/>
</dbReference>
<evidence type="ECO:0000313" key="4">
    <source>
        <dbReference type="EMBL" id="GCF09616.1"/>
    </source>
</evidence>
<dbReference type="InterPro" id="IPR013968">
    <property type="entry name" value="PKS_KR"/>
</dbReference>
<name>A0A5A5TEP4_9CHLR</name>
<keyword evidence="5" id="KW-1185">Reference proteome</keyword>
<sequence>MITDQRLPQPSIAYPADDSVYPATRFIWDPTPTPLQSLEISPQIRDKKIVIIGGTDQAAKRIAQLLETHGATIYRYQHDGLEDEQAGEAFRQRVGMIDGIIDLNIEEPFQLAKHSAWETSFKHSVSLLKTYHEDWLAETDSTRLFYLVVTAMGGLMGRGVTELSQPLGGLWAGLAKTLCVEIPNCNIRILDLSSHDFPQLASIIASELYKWGLFEIGYQNGIRYTLVARKEEVARPDLNIDAQDLLLISGGGRGIGFALAKALARNFGCRVIITGRDPLPSGDEKWVQMDAVTFKNYQQSCLKNLVPGTTIAVARRDIEQLKRRRELYQHLKAVQEEGLDIVYEVCDISSLPQVQALLAKIGPRLSGVIHNAGVQTPTRLPAKSMQAFINTIQTKVNGFLNLLQALNGKELKFFNNVGSMTGRMAGAIGQLDYSAANEGLARLGLWAAHFQQINAPLKTICWPTWEHLGLIINYQGATRYMAAMNVEEGLYHWQRELLTSGSGEITIVCPLRQILNLNPIIAKGYSPLLELPYMEHYYAQGFYLGELRQFIPYRYLLTQHHIDARITAAFSEFKVAATPALPISLLLEYALSAGERIVPDGMSNLNLQEIHTLTVNVQALKQDPDGTFAFEREVLGDWQADKWVVDVKLTKIGTPGREALAQLQLVYAPEKPQPETAPTIDAASWPDVVLDSADDLTWMGFVFKRARWKRGTDQLLVGELLVGEVESYHPADLWVLPVPPTSQLPLSQFENIVRAVIAQRSATTAITTLTIECLKLYDSAAAVGPIIGNTQENSWYVMDQAWERTLLYLQNLKV</sequence>
<dbReference type="PANTHER" id="PTHR43775">
    <property type="entry name" value="FATTY ACID SYNTHASE"/>
    <property type="match status" value="1"/>
</dbReference>
<dbReference type="AlphaFoldDB" id="A0A5A5TEP4"/>
<dbReference type="Proteomes" id="UP000322530">
    <property type="component" value="Unassembled WGS sequence"/>
</dbReference>
<dbReference type="Gene3D" id="3.40.50.720">
    <property type="entry name" value="NAD(P)-binding Rossmann-like Domain"/>
    <property type="match status" value="1"/>
</dbReference>
<dbReference type="OrthoDB" id="139272at2"/>
<keyword evidence="2" id="KW-0597">Phosphoprotein</keyword>
<gene>
    <name evidence="4" type="ORF">KDI_31800</name>
</gene>
<proteinExistence type="predicted"/>
<protein>
    <recommendedName>
        <fullName evidence="3">Ketoreductase domain-containing protein</fullName>
    </recommendedName>
</protein>
<dbReference type="InterPro" id="IPR050091">
    <property type="entry name" value="PKS_NRPS_Biosynth_Enz"/>
</dbReference>
<dbReference type="GO" id="GO:0071770">
    <property type="term" value="P:DIM/DIP cell wall layer assembly"/>
    <property type="evidence" value="ECO:0007669"/>
    <property type="project" value="TreeGrafter"/>
</dbReference>
<dbReference type="SMART" id="SM00822">
    <property type="entry name" value="PKS_KR"/>
    <property type="match status" value="1"/>
</dbReference>
<dbReference type="RefSeq" id="WP_149402547.1">
    <property type="nucleotide sequence ID" value="NZ_BIXY01000047.1"/>
</dbReference>
<evidence type="ECO:0000256" key="2">
    <source>
        <dbReference type="ARBA" id="ARBA00022553"/>
    </source>
</evidence>
<dbReference type="EMBL" id="BIXY01000047">
    <property type="protein sequence ID" value="GCF09616.1"/>
    <property type="molecule type" value="Genomic_DNA"/>
</dbReference>
<dbReference type="Pfam" id="PF08659">
    <property type="entry name" value="KR"/>
    <property type="match status" value="1"/>
</dbReference>
<dbReference type="InterPro" id="IPR057326">
    <property type="entry name" value="KR_dom"/>
</dbReference>
<dbReference type="GO" id="GO:0005737">
    <property type="term" value="C:cytoplasm"/>
    <property type="evidence" value="ECO:0007669"/>
    <property type="project" value="TreeGrafter"/>
</dbReference>
<comment type="caution">
    <text evidence="4">The sequence shown here is derived from an EMBL/GenBank/DDBJ whole genome shotgun (WGS) entry which is preliminary data.</text>
</comment>
<feature type="domain" description="Ketoreductase" evidence="3">
    <location>
        <begin position="244"/>
        <end position="468"/>
    </location>
</feature>